<keyword evidence="2" id="KW-1185">Reference proteome</keyword>
<dbReference type="Gene3D" id="3.40.710.10">
    <property type="entry name" value="DD-peptidase/beta-lactamase superfamily"/>
    <property type="match status" value="1"/>
</dbReference>
<dbReference type="InterPro" id="IPR012338">
    <property type="entry name" value="Beta-lactam/transpept-like"/>
</dbReference>
<dbReference type="RefSeq" id="WP_068648647.1">
    <property type="nucleotide sequence ID" value="NZ_CP043611.1"/>
</dbReference>
<dbReference type="Proteomes" id="UP000077355">
    <property type="component" value="Unassembled WGS sequence"/>
</dbReference>
<evidence type="ECO:0000313" key="2">
    <source>
        <dbReference type="Proteomes" id="UP000077355"/>
    </source>
</evidence>
<dbReference type="EMBL" id="LVJI01000014">
    <property type="protein sequence ID" value="OAB46776.1"/>
    <property type="molecule type" value="Genomic_DNA"/>
</dbReference>
<proteinExistence type="predicted"/>
<comment type="caution">
    <text evidence="1">The sequence shown here is derived from an EMBL/GenBank/DDBJ whole genome shotgun (WGS) entry which is preliminary data.</text>
</comment>
<evidence type="ECO:0000313" key="1">
    <source>
        <dbReference type="EMBL" id="OAB46776.1"/>
    </source>
</evidence>
<reference evidence="1 2" key="1">
    <citation type="submission" date="2016-03" db="EMBL/GenBank/DDBJ databases">
        <title>Draft genome sequence of Paenibacillus antarcticus CECT 5836.</title>
        <authorList>
            <person name="Shin S.-K."/>
            <person name="Yi H."/>
        </authorList>
    </citation>
    <scope>NUCLEOTIDE SEQUENCE [LARGE SCALE GENOMIC DNA]</scope>
    <source>
        <strain evidence="1 2">CECT 5836</strain>
    </source>
</reference>
<evidence type="ECO:0008006" key="3">
    <source>
        <dbReference type="Google" id="ProtNLM"/>
    </source>
</evidence>
<protein>
    <recommendedName>
        <fullName evidence="3">Beta-lactamase-related domain-containing protein</fullName>
    </recommendedName>
</protein>
<dbReference type="AlphaFoldDB" id="A0A168PHZ2"/>
<gene>
    <name evidence="1" type="ORF">PBAT_08870</name>
</gene>
<name>A0A168PHZ2_9BACL</name>
<organism evidence="1 2">
    <name type="scientific">Paenibacillus antarcticus</name>
    <dbReference type="NCBI Taxonomy" id="253703"/>
    <lineage>
        <taxon>Bacteria</taxon>
        <taxon>Bacillati</taxon>
        <taxon>Bacillota</taxon>
        <taxon>Bacilli</taxon>
        <taxon>Bacillales</taxon>
        <taxon>Paenibacillaceae</taxon>
        <taxon>Paenibacillus</taxon>
    </lineage>
</organism>
<accession>A0A168PHZ2</accession>
<sequence length="79" mass="8811">MYLIYYEVNISMFLSLETQLDNLICPQDFLVGGAVAVVKDNQIVYGKGFGKSRLGENEQDFTSDTIVSIKITTSGRRKA</sequence>